<organism evidence="2 3">
    <name type="scientific">Kribbella italica</name>
    <dbReference type="NCBI Taxonomy" id="1540520"/>
    <lineage>
        <taxon>Bacteria</taxon>
        <taxon>Bacillati</taxon>
        <taxon>Actinomycetota</taxon>
        <taxon>Actinomycetes</taxon>
        <taxon>Propionibacteriales</taxon>
        <taxon>Kribbellaceae</taxon>
        <taxon>Kribbella</taxon>
    </lineage>
</organism>
<accession>A0A7W9JAS6</accession>
<comment type="caution">
    <text evidence="2">The sequence shown here is derived from an EMBL/GenBank/DDBJ whole genome shotgun (WGS) entry which is preliminary data.</text>
</comment>
<evidence type="ECO:0000313" key="2">
    <source>
        <dbReference type="EMBL" id="MBB5838520.1"/>
    </source>
</evidence>
<keyword evidence="3" id="KW-1185">Reference proteome</keyword>
<keyword evidence="1" id="KW-0812">Transmembrane</keyword>
<dbReference type="SUPFAM" id="SSF48452">
    <property type="entry name" value="TPR-like"/>
    <property type="match status" value="1"/>
</dbReference>
<name>A0A7W9JAS6_9ACTN</name>
<dbReference type="AlphaFoldDB" id="A0A7W9JAS6"/>
<reference evidence="2 3" key="1">
    <citation type="submission" date="2020-08" db="EMBL/GenBank/DDBJ databases">
        <title>Sequencing the genomes of 1000 actinobacteria strains.</title>
        <authorList>
            <person name="Klenk H.-P."/>
        </authorList>
    </citation>
    <scope>NUCLEOTIDE SEQUENCE [LARGE SCALE GENOMIC DNA]</scope>
    <source>
        <strain evidence="2 3">DSM 28967</strain>
    </source>
</reference>
<dbReference type="Gene3D" id="1.25.40.10">
    <property type="entry name" value="Tetratricopeptide repeat domain"/>
    <property type="match status" value="1"/>
</dbReference>
<dbReference type="EMBL" id="JACHMY010000001">
    <property type="protein sequence ID" value="MBB5838520.1"/>
    <property type="molecule type" value="Genomic_DNA"/>
</dbReference>
<dbReference type="Proteomes" id="UP000549971">
    <property type="component" value="Unassembled WGS sequence"/>
</dbReference>
<evidence type="ECO:0000256" key="1">
    <source>
        <dbReference type="SAM" id="Phobius"/>
    </source>
</evidence>
<proteinExistence type="predicted"/>
<gene>
    <name evidence="2" type="ORF">HDA39_005254</name>
</gene>
<dbReference type="RefSeq" id="WP_184799380.1">
    <property type="nucleotide sequence ID" value="NZ_JACHMY010000001.1"/>
</dbReference>
<protein>
    <submittedName>
        <fullName evidence="2">Tetratricopeptide (TPR) repeat protein</fullName>
    </submittedName>
</protein>
<evidence type="ECO:0000313" key="3">
    <source>
        <dbReference type="Proteomes" id="UP000549971"/>
    </source>
</evidence>
<keyword evidence="1" id="KW-0472">Membrane</keyword>
<dbReference type="InterPro" id="IPR011990">
    <property type="entry name" value="TPR-like_helical_dom_sf"/>
</dbReference>
<sequence>MSTPDEEKPKSDRRRGDFLGISAIAAGLLSGLASEKLSQSLESGGWIKVAGWSLTIGFFLIWAIYNAPVVLRKYRTWRAGAVATSTPADLQAAAEEAEQWLVALGSEAAGLAAAEWFDLNEPRLRDVLASEKPTSASADDLARICDALDAWYVRQGRAEDLLEVSVYLLGLAEGCGRQDLEELATAREATAYRLLEELDTAIAKIGISANVAPSRRGHSRTAAALETRRQVELALVHLARADSAPVGSEQEEAVAHARSRLDDARLSRPGPDLAADVAISINLAIVQLYQEDAEGALDHLKPAAARAAAAGDRSAQAHAFELIGAAAWMLKRPDEAVKWWGRAEHHYSEIDEQEGQARCLQHLGSAAVVAGDRTGGLKLLKQSAVLRTYESPVLVQYLAVATQTGPASVEPEVSRRGSIGWLRRKIEQWRLR</sequence>
<feature type="transmembrane region" description="Helical" evidence="1">
    <location>
        <begin position="46"/>
        <end position="65"/>
    </location>
</feature>
<keyword evidence="1" id="KW-1133">Transmembrane helix</keyword>
<feature type="transmembrane region" description="Helical" evidence="1">
    <location>
        <begin position="18"/>
        <end position="34"/>
    </location>
</feature>